<feature type="compositionally biased region" description="Basic and acidic residues" evidence="1">
    <location>
        <begin position="1"/>
        <end position="18"/>
    </location>
</feature>
<dbReference type="RefSeq" id="WP_274377585.1">
    <property type="nucleotide sequence ID" value="NZ_FOOX01000023.1"/>
</dbReference>
<reference evidence="3" key="1">
    <citation type="submission" date="2016-10" db="EMBL/GenBank/DDBJ databases">
        <authorList>
            <person name="Varghese N."/>
            <person name="Submissions S."/>
        </authorList>
    </citation>
    <scope>NUCLEOTIDE SEQUENCE [LARGE SCALE GENOMIC DNA]</scope>
    <source>
        <strain evidence="3">DSM 17038</strain>
    </source>
</reference>
<organism evidence="2 3">
    <name type="scientific">Desulfotruncus arcticus DSM 17038</name>
    <dbReference type="NCBI Taxonomy" id="1121424"/>
    <lineage>
        <taxon>Bacteria</taxon>
        <taxon>Bacillati</taxon>
        <taxon>Bacillota</taxon>
        <taxon>Clostridia</taxon>
        <taxon>Eubacteriales</taxon>
        <taxon>Desulfallaceae</taxon>
        <taxon>Desulfotruncus</taxon>
    </lineage>
</organism>
<evidence type="ECO:0000313" key="2">
    <source>
        <dbReference type="EMBL" id="SFH29846.1"/>
    </source>
</evidence>
<proteinExistence type="predicted"/>
<feature type="region of interest" description="Disordered" evidence="1">
    <location>
        <begin position="1"/>
        <end position="41"/>
    </location>
</feature>
<dbReference type="Proteomes" id="UP000199337">
    <property type="component" value="Unassembled WGS sequence"/>
</dbReference>
<dbReference type="EMBL" id="FOOX01000023">
    <property type="protein sequence ID" value="SFH29846.1"/>
    <property type="molecule type" value="Genomic_DNA"/>
</dbReference>
<sequence length="41" mass="4918">MDDHKNYGERKISVDRYKLYNPPLDPSIQHFPTGEKDKQKK</sequence>
<gene>
    <name evidence="2" type="ORF">SAMN05660649_04646</name>
</gene>
<protein>
    <submittedName>
        <fullName evidence="2">Uncharacterized protein</fullName>
    </submittedName>
</protein>
<accession>A0A1I2YXE6</accession>
<dbReference type="AlphaFoldDB" id="A0A1I2YXE6"/>
<name>A0A1I2YXE6_9FIRM</name>
<keyword evidence="3" id="KW-1185">Reference proteome</keyword>
<evidence type="ECO:0000256" key="1">
    <source>
        <dbReference type="SAM" id="MobiDB-lite"/>
    </source>
</evidence>
<evidence type="ECO:0000313" key="3">
    <source>
        <dbReference type="Proteomes" id="UP000199337"/>
    </source>
</evidence>